<proteinExistence type="inferred from homology"/>
<keyword evidence="4" id="KW-1133">Transmembrane helix</keyword>
<evidence type="ECO:0000256" key="4">
    <source>
        <dbReference type="ARBA" id="ARBA00022989"/>
    </source>
</evidence>
<dbReference type="Gene3D" id="6.10.110.10">
    <property type="match status" value="1"/>
</dbReference>
<dbReference type="PANTHER" id="PTHR16932">
    <property type="entry name" value="INTERFERON ALPHA-INDUCIBLE PROTEIN 27"/>
    <property type="match status" value="1"/>
</dbReference>
<evidence type="ECO:0000256" key="5">
    <source>
        <dbReference type="ARBA" id="ARBA00023136"/>
    </source>
</evidence>
<dbReference type="GO" id="GO:0016020">
    <property type="term" value="C:membrane"/>
    <property type="evidence" value="ECO:0007669"/>
    <property type="project" value="UniProtKB-SubCell"/>
</dbReference>
<reference evidence="6 7" key="2">
    <citation type="journal article" date="2013" name="PLoS Genet.">
        <title>Comparative genome structure, secondary metabolite, and effector coding capacity across Cochliobolus pathogens.</title>
        <authorList>
            <person name="Condon B.J."/>
            <person name="Leng Y."/>
            <person name="Wu D."/>
            <person name="Bushley K.E."/>
            <person name="Ohm R.A."/>
            <person name="Otillar R."/>
            <person name="Martin J."/>
            <person name="Schackwitz W."/>
            <person name="Grimwood J."/>
            <person name="MohdZainudin N."/>
            <person name="Xue C."/>
            <person name="Wang R."/>
            <person name="Manning V.A."/>
            <person name="Dhillon B."/>
            <person name="Tu Z.J."/>
            <person name="Steffenson B.J."/>
            <person name="Salamov A."/>
            <person name="Sun H."/>
            <person name="Lowry S."/>
            <person name="LaButti K."/>
            <person name="Han J."/>
            <person name="Copeland A."/>
            <person name="Lindquist E."/>
            <person name="Barry K."/>
            <person name="Schmutz J."/>
            <person name="Baker S.E."/>
            <person name="Ciuffetti L.M."/>
            <person name="Grigoriev I.V."/>
            <person name="Zhong S."/>
            <person name="Turgeon B.G."/>
        </authorList>
    </citation>
    <scope>NUCLEOTIDE SEQUENCE [LARGE SCALE GENOMIC DNA]</scope>
    <source>
        <strain evidence="7">28A</strain>
    </source>
</reference>
<reference evidence="6 7" key="1">
    <citation type="journal article" date="2012" name="PLoS Pathog.">
        <title>Diverse lifestyles and strategies of plant pathogenesis encoded in the genomes of eighteen Dothideomycetes fungi.</title>
        <authorList>
            <person name="Ohm R.A."/>
            <person name="Feau N."/>
            <person name="Henrissat B."/>
            <person name="Schoch C.L."/>
            <person name="Horwitz B.A."/>
            <person name="Barry K.W."/>
            <person name="Condon B.J."/>
            <person name="Copeland A.C."/>
            <person name="Dhillon B."/>
            <person name="Glaser F."/>
            <person name="Hesse C.N."/>
            <person name="Kosti I."/>
            <person name="LaButti K."/>
            <person name="Lindquist E.A."/>
            <person name="Lucas S."/>
            <person name="Salamov A.A."/>
            <person name="Bradshaw R.E."/>
            <person name="Ciuffetti L."/>
            <person name="Hamelin R.C."/>
            <person name="Kema G.H.J."/>
            <person name="Lawrence C."/>
            <person name="Scott J.A."/>
            <person name="Spatafora J.W."/>
            <person name="Turgeon B.G."/>
            <person name="de Wit P.J.G.M."/>
            <person name="Zhong S."/>
            <person name="Goodwin S.B."/>
            <person name="Grigoriev I.V."/>
        </authorList>
    </citation>
    <scope>NUCLEOTIDE SEQUENCE [LARGE SCALE GENOMIC DNA]</scope>
    <source>
        <strain evidence="7">28A</strain>
    </source>
</reference>
<keyword evidence="7" id="KW-1185">Reference proteome</keyword>
<keyword evidence="5" id="KW-0472">Membrane</keyword>
<dbReference type="InterPro" id="IPR009311">
    <property type="entry name" value="IFI6/IFI27-like"/>
</dbReference>
<dbReference type="Pfam" id="PF06140">
    <property type="entry name" value="Ifi-6-16"/>
    <property type="match status" value="1"/>
</dbReference>
<dbReference type="OrthoDB" id="440424at2759"/>
<dbReference type="InterPro" id="IPR038213">
    <property type="entry name" value="IFI6/IFI27-like_sf"/>
</dbReference>
<dbReference type="AlphaFoldDB" id="R0KNN2"/>
<dbReference type="PANTHER" id="PTHR16932:SF18">
    <property type="entry name" value="INTERFERON, ALPHA-INDUCIBLE PROTEIN 27-LIKE 2"/>
    <property type="match status" value="1"/>
</dbReference>
<protein>
    <submittedName>
        <fullName evidence="6">Uncharacterized protein</fullName>
    </submittedName>
</protein>
<dbReference type="Proteomes" id="UP000016935">
    <property type="component" value="Unassembled WGS sequence"/>
</dbReference>
<comment type="similarity">
    <text evidence="2">Belongs to the IFI6/IFI27 family.</text>
</comment>
<dbReference type="HOGENOM" id="CLU_173504_0_0_1"/>
<evidence type="ECO:0000256" key="2">
    <source>
        <dbReference type="ARBA" id="ARBA00007262"/>
    </source>
</evidence>
<evidence type="ECO:0000256" key="3">
    <source>
        <dbReference type="ARBA" id="ARBA00022692"/>
    </source>
</evidence>
<dbReference type="GeneID" id="19404094"/>
<organism evidence="6 7">
    <name type="scientific">Exserohilum turcicum (strain 28A)</name>
    <name type="common">Northern leaf blight fungus</name>
    <name type="synonym">Setosphaeria turcica</name>
    <dbReference type="NCBI Taxonomy" id="671987"/>
    <lineage>
        <taxon>Eukaryota</taxon>
        <taxon>Fungi</taxon>
        <taxon>Dikarya</taxon>
        <taxon>Ascomycota</taxon>
        <taxon>Pezizomycotina</taxon>
        <taxon>Dothideomycetes</taxon>
        <taxon>Pleosporomycetidae</taxon>
        <taxon>Pleosporales</taxon>
        <taxon>Pleosporineae</taxon>
        <taxon>Pleosporaceae</taxon>
        <taxon>Exserohilum</taxon>
    </lineage>
</organism>
<dbReference type="EMBL" id="KB908482">
    <property type="protein sequence ID" value="EOA90649.1"/>
    <property type="molecule type" value="Genomic_DNA"/>
</dbReference>
<evidence type="ECO:0000256" key="1">
    <source>
        <dbReference type="ARBA" id="ARBA00004141"/>
    </source>
</evidence>
<comment type="subcellular location">
    <subcellularLocation>
        <location evidence="1">Membrane</location>
        <topology evidence="1">Multi-pass membrane protein</topology>
    </subcellularLocation>
</comment>
<dbReference type="RefSeq" id="XP_008021260.1">
    <property type="nucleotide sequence ID" value="XM_008023069.1"/>
</dbReference>
<sequence>MGNAVSNFVQKAVEAVKNTVSDMFRSIAPPIVRYVVEHPIRTLGHVGSAALLVAPGIITAPLLAVAGFTGSGVAAGSLAAAVQSGLGTVSAGSTFAVLQSAAVSVDHMVL</sequence>
<evidence type="ECO:0000313" key="6">
    <source>
        <dbReference type="EMBL" id="EOA90649.1"/>
    </source>
</evidence>
<gene>
    <name evidence="6" type="ORF">SETTUDRAFT_36163</name>
</gene>
<keyword evidence="3" id="KW-0812">Transmembrane</keyword>
<accession>R0KNN2</accession>
<name>R0KNN2_EXST2</name>
<evidence type="ECO:0000313" key="7">
    <source>
        <dbReference type="Proteomes" id="UP000016935"/>
    </source>
</evidence>